<dbReference type="RefSeq" id="WP_221457721.1">
    <property type="nucleotide sequence ID" value="NZ_BAABKT010000045.1"/>
</dbReference>
<protein>
    <recommendedName>
        <fullName evidence="3">Transposase</fullName>
    </recommendedName>
</protein>
<keyword evidence="2" id="KW-1185">Reference proteome</keyword>
<evidence type="ECO:0000313" key="1">
    <source>
        <dbReference type="EMBL" id="MBB6000033.1"/>
    </source>
</evidence>
<comment type="caution">
    <text evidence="1">The sequence shown here is derived from an EMBL/GenBank/DDBJ whole genome shotgun (WGS) entry which is preliminary data.</text>
</comment>
<proteinExistence type="predicted"/>
<evidence type="ECO:0008006" key="3">
    <source>
        <dbReference type="Google" id="ProtNLM"/>
    </source>
</evidence>
<evidence type="ECO:0000313" key="2">
    <source>
        <dbReference type="Proteomes" id="UP000578077"/>
    </source>
</evidence>
<dbReference type="AlphaFoldDB" id="A0A841EG65"/>
<dbReference type="EMBL" id="JACHLY010000001">
    <property type="protein sequence ID" value="MBB6000033.1"/>
    <property type="molecule type" value="Genomic_DNA"/>
</dbReference>
<dbReference type="Proteomes" id="UP000578077">
    <property type="component" value="Unassembled WGS sequence"/>
</dbReference>
<dbReference type="PANTHER" id="PTHR30007:SF0">
    <property type="entry name" value="TRANSPOSASE"/>
    <property type="match status" value="1"/>
</dbReference>
<gene>
    <name evidence="1" type="ORF">HNR25_003784</name>
</gene>
<reference evidence="1 2" key="1">
    <citation type="submission" date="2020-08" db="EMBL/GenBank/DDBJ databases">
        <title>Sequencing the genomes of 1000 actinobacteria strains.</title>
        <authorList>
            <person name="Klenk H.-P."/>
        </authorList>
    </citation>
    <scope>NUCLEOTIDE SEQUENCE [LARGE SCALE GENOMIC DNA]</scope>
    <source>
        <strain evidence="1 2">DSM 44593</strain>
    </source>
</reference>
<sequence length="118" mass="13207">MLARLAAAFPSIGLVWADAGYANRINSSLLNWAYEKFRLVVEIVRRPEGAQGFRVLPRRWVVEAHLWLAGAQSAPGRDYKRLTGNSETMVKIAMIRLMATRLAGQSARWSNRPANQAV</sequence>
<organism evidence="1 2">
    <name type="scientific">Streptomonospora salina</name>
    <dbReference type="NCBI Taxonomy" id="104205"/>
    <lineage>
        <taxon>Bacteria</taxon>
        <taxon>Bacillati</taxon>
        <taxon>Actinomycetota</taxon>
        <taxon>Actinomycetes</taxon>
        <taxon>Streptosporangiales</taxon>
        <taxon>Nocardiopsidaceae</taxon>
        <taxon>Streptomonospora</taxon>
    </lineage>
</organism>
<dbReference type="PANTHER" id="PTHR30007">
    <property type="entry name" value="PHP DOMAIN PROTEIN"/>
    <property type="match status" value="1"/>
</dbReference>
<accession>A0A841EG65</accession>
<name>A0A841EG65_9ACTN</name>